<comment type="catalytic activity">
    <reaction evidence="6 7">
        <text>7-aminomethyl-7-carbaguanine + guanosine(34) in tRNA = 7-aminomethyl-7-carbaguanosine(34) in tRNA + guanine</text>
        <dbReference type="Rhea" id="RHEA:24104"/>
        <dbReference type="Rhea" id="RHEA-COMP:10341"/>
        <dbReference type="Rhea" id="RHEA-COMP:10342"/>
        <dbReference type="ChEBI" id="CHEBI:16235"/>
        <dbReference type="ChEBI" id="CHEBI:58703"/>
        <dbReference type="ChEBI" id="CHEBI:74269"/>
        <dbReference type="ChEBI" id="CHEBI:82833"/>
        <dbReference type="EC" id="2.4.2.29"/>
    </reaction>
</comment>
<evidence type="ECO:0000256" key="2">
    <source>
        <dbReference type="ARBA" id="ARBA00022676"/>
    </source>
</evidence>
<proteinExistence type="inferred from homology"/>
<keyword evidence="4 7" id="KW-0819">tRNA processing</keyword>
<evidence type="ECO:0000256" key="6">
    <source>
        <dbReference type="ARBA" id="ARBA00050112"/>
    </source>
</evidence>
<dbReference type="SUPFAM" id="SSF51713">
    <property type="entry name" value="tRNA-guanine transglycosylase"/>
    <property type="match status" value="1"/>
</dbReference>
<dbReference type="GO" id="GO:0005829">
    <property type="term" value="C:cytosol"/>
    <property type="evidence" value="ECO:0007669"/>
    <property type="project" value="TreeGrafter"/>
</dbReference>
<gene>
    <name evidence="7 9" type="primary">tgt</name>
    <name evidence="9" type="ordered locus">DEFDS_0092</name>
</gene>
<feature type="binding site" evidence="7">
    <location>
        <position position="310"/>
    </location>
    <ligand>
        <name>Zn(2+)</name>
        <dbReference type="ChEBI" id="CHEBI:29105"/>
    </ligand>
</feature>
<accession>D3PAI1</accession>
<feature type="binding site" evidence="7">
    <location>
        <position position="217"/>
    </location>
    <ligand>
        <name>substrate</name>
    </ligand>
</feature>
<dbReference type="GO" id="GO:0008616">
    <property type="term" value="P:tRNA queuosine(34) biosynthetic process"/>
    <property type="evidence" value="ECO:0007669"/>
    <property type="project" value="UniProtKB-UniRule"/>
</dbReference>
<feature type="active site" description="Proton acceptor" evidence="7">
    <location>
        <position position="94"/>
    </location>
</feature>
<keyword evidence="7" id="KW-0479">Metal-binding</keyword>
<evidence type="ECO:0000256" key="1">
    <source>
        <dbReference type="ARBA" id="ARBA00004691"/>
    </source>
</evidence>
<dbReference type="GO" id="GO:0046872">
    <property type="term" value="F:metal ion binding"/>
    <property type="evidence" value="ECO:0007669"/>
    <property type="project" value="UniProtKB-KW"/>
</dbReference>
<dbReference type="AlphaFoldDB" id="D3PAI1"/>
<dbReference type="GO" id="GO:0008479">
    <property type="term" value="F:tRNA-guanosine(34) queuine transglycosylase activity"/>
    <property type="evidence" value="ECO:0007669"/>
    <property type="project" value="UniProtKB-UniRule"/>
</dbReference>
<dbReference type="FunFam" id="3.20.20.105:FF:000001">
    <property type="entry name" value="Queuine tRNA-ribosyltransferase"/>
    <property type="match status" value="1"/>
</dbReference>
<dbReference type="OrthoDB" id="9805417at2"/>
<feature type="active site" description="Nucleophile" evidence="7">
    <location>
        <position position="267"/>
    </location>
</feature>
<evidence type="ECO:0000259" key="8">
    <source>
        <dbReference type="Pfam" id="PF01702"/>
    </source>
</evidence>
<comment type="function">
    <text evidence="7">Catalyzes the base-exchange of a guanine (G) residue with the queuine precursor 7-aminomethyl-7-deazaguanine (PreQ1) at position 34 (anticodon wobble position) in tRNAs with GU(N) anticodons (tRNA-Asp, -Asn, -His and -Tyr). Catalysis occurs through a double-displacement mechanism. The nucleophile active site attacks the C1' of nucleotide 34 to detach the guanine base from the RNA, forming a covalent enzyme-RNA intermediate. The proton acceptor active site deprotonates the incoming PreQ1, allowing a nucleophilic attack on the C1' of the ribose to form the product. After dissociation, two additional enzymatic reactions on the tRNA convert PreQ1 to queuine (Q), resulting in the hypermodified nucleoside queuosine (7-(((4,5-cis-dihydroxy-2-cyclopenten-1-yl)amino)methyl)-7-deazaguanosine).</text>
</comment>
<feature type="binding site" evidence="7">
    <location>
        <begin position="94"/>
        <end position="98"/>
    </location>
    <ligand>
        <name>substrate</name>
    </ligand>
</feature>
<comment type="subunit">
    <text evidence="7">Homodimer. Within each dimer, one monomer is responsible for RNA recognition and catalysis, while the other monomer binds to the replacement base PreQ1.</text>
</comment>
<name>D3PAI1_DEFDS</name>
<protein>
    <recommendedName>
        <fullName evidence="7">Queuine tRNA-ribosyltransferase</fullName>
        <ecNumber evidence="7">2.4.2.29</ecNumber>
    </recommendedName>
    <alternativeName>
        <fullName evidence="7">Guanine insertion enzyme</fullName>
    </alternativeName>
    <alternativeName>
        <fullName evidence="7">tRNA-guanine transglycosylase</fullName>
    </alternativeName>
</protein>
<dbReference type="HOGENOM" id="CLU_022060_0_1_0"/>
<dbReference type="RefSeq" id="WP_013006852.1">
    <property type="nucleotide sequence ID" value="NC_013939.1"/>
</dbReference>
<dbReference type="EC" id="2.4.2.29" evidence="7"/>
<evidence type="ECO:0000313" key="9">
    <source>
        <dbReference type="EMBL" id="BAI79604.1"/>
    </source>
</evidence>
<dbReference type="KEGG" id="ddf:DEFDS_0092"/>
<keyword evidence="2 7" id="KW-0328">Glycosyltransferase</keyword>
<feature type="domain" description="tRNA-guanine(15) transglycosylase-like" evidence="8">
    <location>
        <begin position="15"/>
        <end position="366"/>
    </location>
</feature>
<feature type="binding site" evidence="7">
    <location>
        <position position="336"/>
    </location>
    <ligand>
        <name>Zn(2+)</name>
        <dbReference type="ChEBI" id="CHEBI:29105"/>
    </ligand>
</feature>
<keyword evidence="3 7" id="KW-0808">Transferase</keyword>
<evidence type="ECO:0000256" key="3">
    <source>
        <dbReference type="ARBA" id="ARBA00022679"/>
    </source>
</evidence>
<keyword evidence="7" id="KW-0862">Zinc</keyword>
<dbReference type="UniPathway" id="UPA00392"/>
<feature type="binding site" evidence="7">
    <location>
        <position position="307"/>
    </location>
    <ligand>
        <name>Zn(2+)</name>
        <dbReference type="ChEBI" id="CHEBI:29105"/>
    </ligand>
</feature>
<feature type="region of interest" description="RNA binding; important for wobble base 34 recognition" evidence="7">
    <location>
        <begin position="272"/>
        <end position="276"/>
    </location>
</feature>
<dbReference type="PANTHER" id="PTHR46499">
    <property type="entry name" value="QUEUINE TRNA-RIBOSYLTRANSFERASE"/>
    <property type="match status" value="1"/>
</dbReference>
<evidence type="ECO:0000313" key="10">
    <source>
        <dbReference type="Proteomes" id="UP000001520"/>
    </source>
</evidence>
<dbReference type="InterPro" id="IPR004803">
    <property type="entry name" value="TGT"/>
</dbReference>
<evidence type="ECO:0000256" key="7">
    <source>
        <dbReference type="HAMAP-Rule" id="MF_00168"/>
    </source>
</evidence>
<evidence type="ECO:0000256" key="4">
    <source>
        <dbReference type="ARBA" id="ARBA00022694"/>
    </source>
</evidence>
<feature type="region of interest" description="RNA binding" evidence="7">
    <location>
        <begin position="248"/>
        <end position="254"/>
    </location>
</feature>
<comment type="similarity">
    <text evidence="7">Belongs to the queuine tRNA-ribosyltransferase family.</text>
</comment>
<dbReference type="HAMAP" id="MF_00168">
    <property type="entry name" value="Q_tRNA_Tgt"/>
    <property type="match status" value="1"/>
</dbReference>
<feature type="binding site" evidence="7">
    <location>
        <position position="148"/>
    </location>
    <ligand>
        <name>substrate</name>
    </ligand>
</feature>
<comment type="cofactor">
    <cofactor evidence="7">
        <name>Zn(2+)</name>
        <dbReference type="ChEBI" id="CHEBI:29105"/>
    </cofactor>
    <text evidence="7">Binds 1 zinc ion per subunit.</text>
</comment>
<feature type="binding site" evidence="7">
    <location>
        <position position="190"/>
    </location>
    <ligand>
        <name>substrate</name>
    </ligand>
</feature>
<feature type="binding site" evidence="7">
    <location>
        <position position="305"/>
    </location>
    <ligand>
        <name>Zn(2+)</name>
        <dbReference type="ChEBI" id="CHEBI:29105"/>
    </ligand>
</feature>
<dbReference type="Pfam" id="PF01702">
    <property type="entry name" value="TGT"/>
    <property type="match status" value="1"/>
</dbReference>
<dbReference type="STRING" id="639282.DEFDS_0092"/>
<dbReference type="InterPro" id="IPR002616">
    <property type="entry name" value="tRNA_ribo_trans-like"/>
</dbReference>
<keyword evidence="5 7" id="KW-0671">Queuosine biosynthesis</keyword>
<dbReference type="Proteomes" id="UP000001520">
    <property type="component" value="Chromosome"/>
</dbReference>
<sequence>MVVFKFVLEKKDSESKARIGYFETIHGRVETPIFMPVGTVGSVKTVTPHELKEIGAQIILGNTYHLHLRPGDDIVNHFGGLHKFINWDKPILTDSGGFQVFSLSELKDLTEDGVTFRSHLDGRKIFLSPEKSIEIQSNLGSDIMMVLDECVPYPCEKSYVERSIELTAMWAKRCKEAKRNFWQALFGIVQGGVYKDLRKISAEQIVEIGFDGYALGGLSVGEENNIMYEITEFTTDYLPEDRPRYLMGVGTPEDILECVERGVDMFDCVMPTRNARNGLLFTSYGKLHIKRQDWKMSDDPIDPHCDCYTCKNFSRGYLRHLYKAGEILALRLNTIHNLHFYISLVKEIRNAIKNGCFKKFKREKLEMFKIGGDNV</sequence>
<dbReference type="Gene3D" id="3.20.20.105">
    <property type="entry name" value="Queuine tRNA-ribosyltransferase-like"/>
    <property type="match status" value="1"/>
</dbReference>
<dbReference type="InterPro" id="IPR036511">
    <property type="entry name" value="TGT-like_sf"/>
</dbReference>
<reference evidence="9 10" key="1">
    <citation type="journal article" date="2010" name="DNA Res.">
        <title>Bacterial lifestyle in a deep-sea hydrothermal vent chimney revealed by the genome sequence of the thermophilic bacterium Deferribacter desulfuricans SSM1.</title>
        <authorList>
            <person name="Takaki Y."/>
            <person name="Shimamura S."/>
            <person name="Nakagawa S."/>
            <person name="Fukuhara Y."/>
            <person name="Horikawa H."/>
            <person name="Ankai A."/>
            <person name="Harada T."/>
            <person name="Hosoyama A."/>
            <person name="Oguchi A."/>
            <person name="Fukui S."/>
            <person name="Fujita N."/>
            <person name="Takami H."/>
            <person name="Takai K."/>
        </authorList>
    </citation>
    <scope>NUCLEOTIDE SEQUENCE [LARGE SCALE GENOMIC DNA]</scope>
    <source>
        <strain evidence="10">DSM 14783 / JCM 11476 / NBRC 101012 / SSM1</strain>
    </source>
</reference>
<dbReference type="InterPro" id="IPR050076">
    <property type="entry name" value="ArchSynthase1/Queuine_TRR"/>
</dbReference>
<dbReference type="EMBL" id="AP011529">
    <property type="protein sequence ID" value="BAI79604.1"/>
    <property type="molecule type" value="Genomic_DNA"/>
</dbReference>
<dbReference type="eggNOG" id="COG0343">
    <property type="taxonomic scope" value="Bacteria"/>
</dbReference>
<dbReference type="NCBIfam" id="TIGR00449">
    <property type="entry name" value="tgt_general"/>
    <property type="match status" value="1"/>
</dbReference>
<dbReference type="PANTHER" id="PTHR46499:SF1">
    <property type="entry name" value="QUEUINE TRNA-RIBOSYLTRANSFERASE"/>
    <property type="match status" value="1"/>
</dbReference>
<organism evidence="9 10">
    <name type="scientific">Deferribacter desulfuricans (strain DSM 14783 / JCM 11476 / NBRC 101012 / SSM1)</name>
    <dbReference type="NCBI Taxonomy" id="639282"/>
    <lineage>
        <taxon>Bacteria</taxon>
        <taxon>Pseudomonadati</taxon>
        <taxon>Deferribacterota</taxon>
        <taxon>Deferribacteres</taxon>
        <taxon>Deferribacterales</taxon>
        <taxon>Deferribacteraceae</taxon>
        <taxon>Deferribacter</taxon>
    </lineage>
</organism>
<keyword evidence="10" id="KW-1185">Reference proteome</keyword>
<dbReference type="NCBIfam" id="TIGR00430">
    <property type="entry name" value="Q_tRNA_tgt"/>
    <property type="match status" value="1"/>
</dbReference>
<evidence type="ECO:0000256" key="5">
    <source>
        <dbReference type="ARBA" id="ARBA00022785"/>
    </source>
</evidence>
<comment type="pathway">
    <text evidence="1 7">tRNA modification; tRNA-queuosine biosynthesis.</text>
</comment>